<protein>
    <submittedName>
        <fullName evidence="3">Smr domain-containing protein</fullName>
    </submittedName>
</protein>
<dbReference type="STRING" id="150374.A0A0M9VT97"/>
<dbReference type="SUPFAM" id="SSF160443">
    <property type="entry name" value="SMR domain-like"/>
    <property type="match status" value="1"/>
</dbReference>
<keyword evidence="4" id="KW-1185">Reference proteome</keyword>
<dbReference type="OrthoDB" id="3231855at2759"/>
<feature type="region of interest" description="Disordered" evidence="1">
    <location>
        <begin position="169"/>
        <end position="198"/>
    </location>
</feature>
<dbReference type="PROSITE" id="PS50828">
    <property type="entry name" value="SMR"/>
    <property type="match status" value="1"/>
</dbReference>
<dbReference type="SMART" id="SM01162">
    <property type="entry name" value="DUF1771"/>
    <property type="match status" value="1"/>
</dbReference>
<sequence>MTSLGGRALHHGDNDEVEQEYDRLRDAARAEAEKRNDCFERSRRAYEDGDGARAKELSNEGKAHQAKMADYNRQASEYIFRENNAPDRVEEDCIDLHGQFVEEAERIVEARIMTDQDAGRTHLHVIVGKGNHSANHVTKIKPKVEEVCRRMGLNYHVEENAGRIYVNLQGGEAIPPPRPDYHQGPPQPQQPPPQQAPEEDVMDDLVGLIFGKLRQVCCAVM</sequence>
<dbReference type="PANTHER" id="PTHR47417">
    <property type="entry name" value="SMR DOMAIN-CONTAINING PROTEIN YPL199C"/>
    <property type="match status" value="1"/>
</dbReference>
<dbReference type="EMBL" id="LGSR01000020">
    <property type="protein sequence ID" value="KOS18562.1"/>
    <property type="molecule type" value="Genomic_DNA"/>
</dbReference>
<dbReference type="InterPro" id="IPR053020">
    <property type="entry name" value="Smr_domain_protein"/>
</dbReference>
<dbReference type="SMART" id="SM00463">
    <property type="entry name" value="SMR"/>
    <property type="match status" value="1"/>
</dbReference>
<dbReference type="Proteomes" id="UP000053831">
    <property type="component" value="Unassembled WGS sequence"/>
</dbReference>
<dbReference type="InterPro" id="IPR036063">
    <property type="entry name" value="Smr_dom_sf"/>
</dbReference>
<gene>
    <name evidence="3" type="ORF">ESCO_001315</name>
</gene>
<dbReference type="InterPro" id="IPR002625">
    <property type="entry name" value="Smr_dom"/>
</dbReference>
<name>A0A0M9VT97_ESCWE</name>
<reference evidence="3 4" key="1">
    <citation type="submission" date="2015-07" db="EMBL/GenBank/DDBJ databases">
        <title>The genome of the fungus Escovopsis weberi, a specialized disease agent of ant agriculture.</title>
        <authorList>
            <person name="de Man T.J."/>
            <person name="Stajich J.E."/>
            <person name="Kubicek C.P."/>
            <person name="Chenthamara K."/>
            <person name="Atanasova L."/>
            <person name="Druzhinina I.S."/>
            <person name="Birnbaum S."/>
            <person name="Barribeau S.M."/>
            <person name="Teiling C."/>
            <person name="Suen G."/>
            <person name="Currie C."/>
            <person name="Gerardo N.M."/>
        </authorList>
    </citation>
    <scope>NUCLEOTIDE SEQUENCE [LARGE SCALE GENOMIC DNA]</scope>
</reference>
<feature type="compositionally biased region" description="Pro residues" evidence="1">
    <location>
        <begin position="185"/>
        <end position="195"/>
    </location>
</feature>
<dbReference type="AlphaFoldDB" id="A0A0M9VT97"/>
<organism evidence="3 4">
    <name type="scientific">Escovopsis weberi</name>
    <dbReference type="NCBI Taxonomy" id="150374"/>
    <lineage>
        <taxon>Eukaryota</taxon>
        <taxon>Fungi</taxon>
        <taxon>Dikarya</taxon>
        <taxon>Ascomycota</taxon>
        <taxon>Pezizomycotina</taxon>
        <taxon>Sordariomycetes</taxon>
        <taxon>Hypocreomycetidae</taxon>
        <taxon>Hypocreales</taxon>
        <taxon>Hypocreaceae</taxon>
        <taxon>Escovopsis</taxon>
    </lineage>
</organism>
<feature type="region of interest" description="Disordered" evidence="1">
    <location>
        <begin position="1"/>
        <end position="22"/>
    </location>
</feature>
<comment type="caution">
    <text evidence="3">The sequence shown here is derived from an EMBL/GenBank/DDBJ whole genome shotgun (WGS) entry which is preliminary data.</text>
</comment>
<accession>A0A0M9VT97</accession>
<evidence type="ECO:0000256" key="1">
    <source>
        <dbReference type="SAM" id="MobiDB-lite"/>
    </source>
</evidence>
<evidence type="ECO:0000313" key="4">
    <source>
        <dbReference type="Proteomes" id="UP000053831"/>
    </source>
</evidence>
<dbReference type="PANTHER" id="PTHR47417:SF1">
    <property type="entry name" value="SMR DOMAIN-CONTAINING PROTEIN YPL199C"/>
    <property type="match status" value="1"/>
</dbReference>
<dbReference type="GO" id="GO:0070481">
    <property type="term" value="P:nuclear-transcribed mRNA catabolic process, non-stop decay"/>
    <property type="evidence" value="ECO:0007669"/>
    <property type="project" value="EnsemblFungi"/>
</dbReference>
<dbReference type="Gene3D" id="3.30.1370.110">
    <property type="match status" value="1"/>
</dbReference>
<dbReference type="InterPro" id="IPR013899">
    <property type="entry name" value="DUF1771"/>
</dbReference>
<feature type="compositionally biased region" description="Basic and acidic residues" evidence="1">
    <location>
        <begin position="10"/>
        <end position="22"/>
    </location>
</feature>
<evidence type="ECO:0000313" key="3">
    <source>
        <dbReference type="EMBL" id="KOS18562.1"/>
    </source>
</evidence>
<evidence type="ECO:0000259" key="2">
    <source>
        <dbReference type="PROSITE" id="PS50828"/>
    </source>
</evidence>
<dbReference type="Pfam" id="PF01713">
    <property type="entry name" value="Smr"/>
    <property type="match status" value="1"/>
</dbReference>
<feature type="domain" description="Smr" evidence="2">
    <location>
        <begin position="94"/>
        <end position="169"/>
    </location>
</feature>
<proteinExistence type="predicted"/>
<dbReference type="Pfam" id="PF08590">
    <property type="entry name" value="DUF1771"/>
    <property type="match status" value="1"/>
</dbReference>